<dbReference type="InterPro" id="IPR022837">
    <property type="entry name" value="MsrQ-like"/>
</dbReference>
<feature type="transmembrane region" description="Helical" evidence="7">
    <location>
        <begin position="115"/>
        <end position="131"/>
    </location>
</feature>
<organism evidence="9 10">
    <name type="scientific">candidate division WWE3 bacterium CG08_land_8_20_14_0_20_41_10</name>
    <dbReference type="NCBI Taxonomy" id="1975085"/>
    <lineage>
        <taxon>Bacteria</taxon>
        <taxon>Katanobacteria</taxon>
    </lineage>
</organism>
<comment type="caution">
    <text evidence="9">The sequence shown here is derived from an EMBL/GenBank/DDBJ whole genome shotgun (WGS) entry which is preliminary data.</text>
</comment>
<keyword evidence="6 7" id="KW-0472">Membrane</keyword>
<proteinExistence type="predicted"/>
<feature type="transmembrane region" description="Helical" evidence="7">
    <location>
        <begin position="57"/>
        <end position="78"/>
    </location>
</feature>
<dbReference type="PANTHER" id="PTHR36964">
    <property type="entry name" value="PROTEIN-METHIONINE-SULFOXIDE REDUCTASE HEME-BINDING SUBUNIT MSRQ"/>
    <property type="match status" value="1"/>
</dbReference>
<evidence type="ECO:0000256" key="4">
    <source>
        <dbReference type="ARBA" id="ARBA00022989"/>
    </source>
</evidence>
<evidence type="ECO:0000256" key="3">
    <source>
        <dbReference type="ARBA" id="ARBA00022692"/>
    </source>
</evidence>
<dbReference type="EMBL" id="PEYU01000044">
    <property type="protein sequence ID" value="PIS22420.1"/>
    <property type="molecule type" value="Genomic_DNA"/>
</dbReference>
<keyword evidence="2" id="KW-0813">Transport</keyword>
<keyword evidence="5" id="KW-0408">Iron</keyword>
<evidence type="ECO:0000313" key="9">
    <source>
        <dbReference type="EMBL" id="PIS22420.1"/>
    </source>
</evidence>
<evidence type="ECO:0000259" key="8">
    <source>
        <dbReference type="Pfam" id="PF01794"/>
    </source>
</evidence>
<gene>
    <name evidence="9" type="ORF">COT50_02075</name>
</gene>
<feature type="domain" description="Ferric oxidoreductase" evidence="8">
    <location>
        <begin position="20"/>
        <end position="125"/>
    </location>
</feature>
<evidence type="ECO:0000256" key="6">
    <source>
        <dbReference type="ARBA" id="ARBA00023136"/>
    </source>
</evidence>
<evidence type="ECO:0000256" key="5">
    <source>
        <dbReference type="ARBA" id="ARBA00023004"/>
    </source>
</evidence>
<dbReference type="GO" id="GO:0010181">
    <property type="term" value="F:FMN binding"/>
    <property type="evidence" value="ECO:0007669"/>
    <property type="project" value="TreeGrafter"/>
</dbReference>
<keyword evidence="3 7" id="KW-0812">Transmembrane</keyword>
<dbReference type="GO" id="GO:0005886">
    <property type="term" value="C:plasma membrane"/>
    <property type="evidence" value="ECO:0007669"/>
    <property type="project" value="TreeGrafter"/>
</dbReference>
<dbReference type="Pfam" id="PF01794">
    <property type="entry name" value="Ferric_reduct"/>
    <property type="match status" value="1"/>
</dbReference>
<sequence length="163" mass="18682">MNLPNNMLDYFNSYQLGLYFGRVSLGLYLFTLLPGICRRFKLKHQFVSLLTLYRRQVGIAMYIFAVLHALLVVSFPITLTPPKVFGILAFLILTPLFITSNIYAVKKLKETWKKIHQLTYLALGLIFLHTALVRWSIFSVATLITLILLVSSSLLERSRSKTP</sequence>
<protein>
    <recommendedName>
        <fullName evidence="8">Ferric oxidoreductase domain-containing protein</fullName>
    </recommendedName>
</protein>
<feature type="transmembrane region" description="Helical" evidence="7">
    <location>
        <begin position="84"/>
        <end position="103"/>
    </location>
</feature>
<evidence type="ECO:0000256" key="1">
    <source>
        <dbReference type="ARBA" id="ARBA00004141"/>
    </source>
</evidence>
<dbReference type="PANTHER" id="PTHR36964:SF1">
    <property type="entry name" value="PROTEIN-METHIONINE-SULFOXIDE REDUCTASE HEME-BINDING SUBUNIT MSRQ"/>
    <property type="match status" value="1"/>
</dbReference>
<dbReference type="Proteomes" id="UP000231252">
    <property type="component" value="Unassembled WGS sequence"/>
</dbReference>
<name>A0A2H0XBV3_UNCKA</name>
<comment type="subcellular location">
    <subcellularLocation>
        <location evidence="1">Membrane</location>
        <topology evidence="1">Multi-pass membrane protein</topology>
    </subcellularLocation>
</comment>
<accession>A0A2H0XBV3</accession>
<evidence type="ECO:0000256" key="7">
    <source>
        <dbReference type="SAM" id="Phobius"/>
    </source>
</evidence>
<feature type="transmembrane region" description="Helical" evidence="7">
    <location>
        <begin position="16"/>
        <end position="36"/>
    </location>
</feature>
<evidence type="ECO:0000256" key="2">
    <source>
        <dbReference type="ARBA" id="ARBA00022448"/>
    </source>
</evidence>
<keyword evidence="4 7" id="KW-1133">Transmembrane helix</keyword>
<evidence type="ECO:0000313" key="10">
    <source>
        <dbReference type="Proteomes" id="UP000231252"/>
    </source>
</evidence>
<dbReference type="GO" id="GO:0020037">
    <property type="term" value="F:heme binding"/>
    <property type="evidence" value="ECO:0007669"/>
    <property type="project" value="TreeGrafter"/>
</dbReference>
<feature type="transmembrane region" description="Helical" evidence="7">
    <location>
        <begin position="137"/>
        <end position="155"/>
    </location>
</feature>
<dbReference type="GO" id="GO:0016679">
    <property type="term" value="F:oxidoreductase activity, acting on diphenols and related substances as donors"/>
    <property type="evidence" value="ECO:0007669"/>
    <property type="project" value="TreeGrafter"/>
</dbReference>
<dbReference type="InterPro" id="IPR013130">
    <property type="entry name" value="Fe3_Rdtase_TM_dom"/>
</dbReference>
<reference evidence="10" key="1">
    <citation type="submission" date="2017-09" db="EMBL/GenBank/DDBJ databases">
        <title>Depth-based differentiation of microbial function through sediment-hosted aquifers and enrichment of novel symbionts in the deep terrestrial subsurface.</title>
        <authorList>
            <person name="Probst A.J."/>
            <person name="Ladd B."/>
            <person name="Jarett J.K."/>
            <person name="Geller-Mcgrath D.E."/>
            <person name="Sieber C.M.K."/>
            <person name="Emerson J.B."/>
            <person name="Anantharaman K."/>
            <person name="Thomas B.C."/>
            <person name="Malmstrom R."/>
            <person name="Stieglmeier M."/>
            <person name="Klingl A."/>
            <person name="Woyke T."/>
            <person name="Ryan C.M."/>
            <person name="Banfield J.F."/>
        </authorList>
    </citation>
    <scope>NUCLEOTIDE SEQUENCE [LARGE SCALE GENOMIC DNA]</scope>
</reference>
<dbReference type="AlphaFoldDB" id="A0A2H0XBV3"/>